<dbReference type="EMBL" id="JBIAMX010000010">
    <property type="protein sequence ID" value="MFF0544783.1"/>
    <property type="molecule type" value="Genomic_DNA"/>
</dbReference>
<proteinExistence type="predicted"/>
<dbReference type="SUPFAM" id="SSF109854">
    <property type="entry name" value="DinB/YfiT-like putative metalloenzymes"/>
    <property type="match status" value="1"/>
</dbReference>
<protein>
    <submittedName>
        <fullName evidence="2">Maleylpyruvate isomerase family mycothiol-dependent enzyme</fullName>
    </submittedName>
</protein>
<sequence length="205" mass="22160">MNTEELWPTIADQRRAVADLLGGLTAEQLDAPSLCAGWRVRDVAAHIALAPQPPGPLGMLREAVRARGSFHRLNHDIAVRYADATPDLAAVLRAVAESRRLPAVTNARNIHYDVIVHAQDIARPLGATVEVDPAAAAIAAARVWEMGWPFWARRRFRDVRLVATDSSWSAGAGTELRGTTLDLLMLLTGRSVPALRKSVPGSAVE</sequence>
<organism evidence="2 3">
    <name type="scientific">Nocardia thailandica</name>
    <dbReference type="NCBI Taxonomy" id="257275"/>
    <lineage>
        <taxon>Bacteria</taxon>
        <taxon>Bacillati</taxon>
        <taxon>Actinomycetota</taxon>
        <taxon>Actinomycetes</taxon>
        <taxon>Mycobacteriales</taxon>
        <taxon>Nocardiaceae</taxon>
        <taxon>Nocardia</taxon>
    </lineage>
</organism>
<dbReference type="Gene3D" id="1.20.120.450">
    <property type="entry name" value="dinb family like domain"/>
    <property type="match status" value="1"/>
</dbReference>
<dbReference type="RefSeq" id="WP_387701288.1">
    <property type="nucleotide sequence ID" value="NZ_JBIAMX010000010.1"/>
</dbReference>
<dbReference type="Proteomes" id="UP001601444">
    <property type="component" value="Unassembled WGS sequence"/>
</dbReference>
<name>A0ABW6PRD2_9NOCA</name>
<comment type="caution">
    <text evidence="2">The sequence shown here is derived from an EMBL/GenBank/DDBJ whole genome shotgun (WGS) entry which is preliminary data.</text>
</comment>
<evidence type="ECO:0000313" key="2">
    <source>
        <dbReference type="EMBL" id="MFF0544783.1"/>
    </source>
</evidence>
<dbReference type="NCBIfam" id="TIGR03083">
    <property type="entry name" value="maleylpyruvate isomerase family mycothiol-dependent enzyme"/>
    <property type="match status" value="1"/>
</dbReference>
<evidence type="ECO:0000313" key="3">
    <source>
        <dbReference type="Proteomes" id="UP001601444"/>
    </source>
</evidence>
<dbReference type="InterPro" id="IPR017517">
    <property type="entry name" value="Maleyloyr_isom"/>
</dbReference>
<gene>
    <name evidence="2" type="ORF">ACFYTF_18295</name>
</gene>
<dbReference type="InterPro" id="IPR024344">
    <property type="entry name" value="MDMPI_metal-binding"/>
</dbReference>
<evidence type="ECO:0000259" key="1">
    <source>
        <dbReference type="Pfam" id="PF11716"/>
    </source>
</evidence>
<keyword evidence="3" id="KW-1185">Reference proteome</keyword>
<dbReference type="InterPro" id="IPR034660">
    <property type="entry name" value="DinB/YfiT-like"/>
</dbReference>
<dbReference type="Pfam" id="PF11716">
    <property type="entry name" value="MDMPI_N"/>
    <property type="match status" value="1"/>
</dbReference>
<accession>A0ABW6PRD2</accession>
<dbReference type="GO" id="GO:0016853">
    <property type="term" value="F:isomerase activity"/>
    <property type="evidence" value="ECO:0007669"/>
    <property type="project" value="UniProtKB-KW"/>
</dbReference>
<keyword evidence="2" id="KW-0413">Isomerase</keyword>
<feature type="domain" description="Mycothiol-dependent maleylpyruvate isomerase metal-binding" evidence="1">
    <location>
        <begin position="11"/>
        <end position="122"/>
    </location>
</feature>
<reference evidence="2 3" key="1">
    <citation type="submission" date="2024-10" db="EMBL/GenBank/DDBJ databases">
        <title>The Natural Products Discovery Center: Release of the First 8490 Sequenced Strains for Exploring Actinobacteria Biosynthetic Diversity.</title>
        <authorList>
            <person name="Kalkreuter E."/>
            <person name="Kautsar S.A."/>
            <person name="Yang D."/>
            <person name="Bader C.D."/>
            <person name="Teijaro C.N."/>
            <person name="Fluegel L."/>
            <person name="Davis C.M."/>
            <person name="Simpson J.R."/>
            <person name="Lauterbach L."/>
            <person name="Steele A.D."/>
            <person name="Gui C."/>
            <person name="Meng S."/>
            <person name="Li G."/>
            <person name="Viehrig K."/>
            <person name="Ye F."/>
            <person name="Su P."/>
            <person name="Kiefer A.F."/>
            <person name="Nichols A."/>
            <person name="Cepeda A.J."/>
            <person name="Yan W."/>
            <person name="Fan B."/>
            <person name="Jiang Y."/>
            <person name="Adhikari A."/>
            <person name="Zheng C.-J."/>
            <person name="Schuster L."/>
            <person name="Cowan T.M."/>
            <person name="Smanski M.J."/>
            <person name="Chevrette M.G."/>
            <person name="De Carvalho L.P.S."/>
            <person name="Shen B."/>
        </authorList>
    </citation>
    <scope>NUCLEOTIDE SEQUENCE [LARGE SCALE GENOMIC DNA]</scope>
    <source>
        <strain evidence="2 3">NPDC004045</strain>
    </source>
</reference>